<reference evidence="2 3" key="1">
    <citation type="submission" date="2016-11" db="EMBL/GenBank/DDBJ databases">
        <authorList>
            <person name="Jaros S."/>
            <person name="Januszkiewicz K."/>
            <person name="Wedrychowicz H."/>
        </authorList>
    </citation>
    <scope>NUCLEOTIDE SEQUENCE [LARGE SCALE GENOMIC DNA]</scope>
    <source>
        <strain evidence="2 3">CECT 7868</strain>
    </source>
</reference>
<protein>
    <recommendedName>
        <fullName evidence="4">Lipoprotein</fullName>
    </recommendedName>
</protein>
<evidence type="ECO:0000256" key="1">
    <source>
        <dbReference type="SAM" id="SignalP"/>
    </source>
</evidence>
<evidence type="ECO:0000313" key="2">
    <source>
        <dbReference type="EMBL" id="SHI30904.1"/>
    </source>
</evidence>
<evidence type="ECO:0000313" key="3">
    <source>
        <dbReference type="Proteomes" id="UP000184608"/>
    </source>
</evidence>
<evidence type="ECO:0008006" key="4">
    <source>
        <dbReference type="Google" id="ProtNLM"/>
    </source>
</evidence>
<keyword evidence="1" id="KW-0732">Signal</keyword>
<name>A0A1M6A310_9VIBR</name>
<dbReference type="RefSeq" id="WP_073605072.1">
    <property type="nucleotide sequence ID" value="NZ_FQXZ01000039.1"/>
</dbReference>
<dbReference type="AlphaFoldDB" id="A0A1M6A310"/>
<gene>
    <name evidence="2" type="ORF">VA7868_03460</name>
</gene>
<dbReference type="OrthoDB" id="6213638at2"/>
<feature type="chain" id="PRO_5012590239" description="Lipoprotein" evidence="1">
    <location>
        <begin position="23"/>
        <end position="191"/>
    </location>
</feature>
<dbReference type="PROSITE" id="PS51257">
    <property type="entry name" value="PROKAR_LIPOPROTEIN"/>
    <property type="match status" value="1"/>
</dbReference>
<keyword evidence="3" id="KW-1185">Reference proteome</keyword>
<feature type="signal peptide" evidence="1">
    <location>
        <begin position="1"/>
        <end position="22"/>
    </location>
</feature>
<accession>A0A1M6A310</accession>
<sequence>MKKLSLLSLFILTGCSSTYQLAPDDDGHTVSSGEGLSCLGTTVLPAEMSRFFDEIKDPELLAQALGEPGKGKLCQGKVYQSKPGTSVPLFRAWNSTNPNSKTGQWWAFYKPAGDIAVYRHDYEICYQWSPLDKMSQCHLKAGTKVVVGTGQSAVCSEYLTYPVSAKQQVFITGGSSALSDCIDYTGVMSWR</sequence>
<organism evidence="2 3">
    <name type="scientific">Vibrio aerogenes CECT 7868</name>
    <dbReference type="NCBI Taxonomy" id="1216006"/>
    <lineage>
        <taxon>Bacteria</taxon>
        <taxon>Pseudomonadati</taxon>
        <taxon>Pseudomonadota</taxon>
        <taxon>Gammaproteobacteria</taxon>
        <taxon>Vibrionales</taxon>
        <taxon>Vibrionaceae</taxon>
        <taxon>Vibrio</taxon>
    </lineage>
</organism>
<proteinExistence type="predicted"/>
<dbReference type="Proteomes" id="UP000184608">
    <property type="component" value="Unassembled WGS sequence"/>
</dbReference>
<dbReference type="EMBL" id="FQXZ01000039">
    <property type="protein sequence ID" value="SHI30904.1"/>
    <property type="molecule type" value="Genomic_DNA"/>
</dbReference>